<dbReference type="GO" id="GO:0005886">
    <property type="term" value="C:plasma membrane"/>
    <property type="evidence" value="ECO:0007669"/>
    <property type="project" value="TreeGrafter"/>
</dbReference>
<evidence type="ECO:0000259" key="1">
    <source>
        <dbReference type="Pfam" id="PF18139"/>
    </source>
</evidence>
<dbReference type="InterPro" id="IPR041491">
    <property type="entry name" value="TRPM_SLOG"/>
</dbReference>
<dbReference type="EMBL" id="CAJOBA010036153">
    <property type="protein sequence ID" value="CAF4017881.1"/>
    <property type="molecule type" value="Genomic_DNA"/>
</dbReference>
<dbReference type="InterPro" id="IPR050927">
    <property type="entry name" value="TRPM"/>
</dbReference>
<dbReference type="GO" id="GO:0030001">
    <property type="term" value="P:metal ion transport"/>
    <property type="evidence" value="ECO:0007669"/>
    <property type="project" value="TreeGrafter"/>
</dbReference>
<comment type="caution">
    <text evidence="2">The sequence shown here is derived from an EMBL/GenBank/DDBJ whole genome shotgun (WGS) entry which is preliminary data.</text>
</comment>
<evidence type="ECO:0000313" key="3">
    <source>
        <dbReference type="EMBL" id="CAF4017881.1"/>
    </source>
</evidence>
<accession>A0A8S2EQ63</accession>
<dbReference type="Proteomes" id="UP000682733">
    <property type="component" value="Unassembled WGS sequence"/>
</dbReference>
<dbReference type="AlphaFoldDB" id="A0A8S2EQ63"/>
<dbReference type="GO" id="GO:0005261">
    <property type="term" value="F:monoatomic cation channel activity"/>
    <property type="evidence" value="ECO:0007669"/>
    <property type="project" value="TreeGrafter"/>
</dbReference>
<evidence type="ECO:0000313" key="2">
    <source>
        <dbReference type="EMBL" id="CAF1208843.1"/>
    </source>
</evidence>
<reference evidence="2" key="1">
    <citation type="submission" date="2021-02" db="EMBL/GenBank/DDBJ databases">
        <authorList>
            <person name="Nowell W R."/>
        </authorList>
    </citation>
    <scope>NUCLEOTIDE SEQUENCE</scope>
</reference>
<dbReference type="EMBL" id="CAJNOK010014621">
    <property type="protein sequence ID" value="CAF1208843.1"/>
    <property type="molecule type" value="Genomic_DNA"/>
</dbReference>
<sequence>MKYKFYVNDYRGLSNDAPPHTRKPPSKEDSKTILDHMIYTLKLPTPDLVLSVIGSAKAFKMPQRIKNEFQRRLISIALRTDAWIITSGTNSGVMKEVGDAVDNYRYEITKRLKSIACIGITSWYFITDYEQLQSEWERAPTRLNHIVSPIGEVYQNNPQLYRVRHPTDKNEKSKSCPLDPNHTHFILLEDVYGPDDNIWRKSFFGDRNPDLTVTRNDLTLKFRDKIEKQAITPTDPSNYRKLFSSKFT</sequence>
<name>A0A8S2EQ63_9BILA</name>
<dbReference type="PANTHER" id="PTHR13800">
    <property type="entry name" value="TRANSIENT RECEPTOR POTENTIAL CATION CHANNEL, SUBFAMILY M, MEMBER 6"/>
    <property type="match status" value="1"/>
</dbReference>
<organism evidence="2 4">
    <name type="scientific">Didymodactylos carnosus</name>
    <dbReference type="NCBI Taxonomy" id="1234261"/>
    <lineage>
        <taxon>Eukaryota</taxon>
        <taxon>Metazoa</taxon>
        <taxon>Spiralia</taxon>
        <taxon>Gnathifera</taxon>
        <taxon>Rotifera</taxon>
        <taxon>Eurotatoria</taxon>
        <taxon>Bdelloidea</taxon>
        <taxon>Philodinida</taxon>
        <taxon>Philodinidae</taxon>
        <taxon>Didymodactylos</taxon>
    </lineage>
</organism>
<proteinExistence type="predicted"/>
<dbReference type="PANTHER" id="PTHR13800:SF1">
    <property type="entry name" value="TRANSIENT RECEPTOR POTENTIAL CATION CHANNEL TRPM"/>
    <property type="match status" value="1"/>
</dbReference>
<evidence type="ECO:0000313" key="4">
    <source>
        <dbReference type="Proteomes" id="UP000677228"/>
    </source>
</evidence>
<dbReference type="Proteomes" id="UP000677228">
    <property type="component" value="Unassembled WGS sequence"/>
</dbReference>
<gene>
    <name evidence="2" type="ORF">OVA965_LOCUS24347</name>
    <name evidence="3" type="ORF">TMI583_LOCUS25063</name>
</gene>
<feature type="domain" description="TRPM SLOG" evidence="1">
    <location>
        <begin position="28"/>
        <end position="190"/>
    </location>
</feature>
<protein>
    <recommendedName>
        <fullName evidence="1">TRPM SLOG domain-containing protein</fullName>
    </recommendedName>
</protein>
<dbReference type="Pfam" id="PF18139">
    <property type="entry name" value="LSDAT_euk"/>
    <property type="match status" value="1"/>
</dbReference>